<reference evidence="1" key="1">
    <citation type="submission" date="2020-09" db="EMBL/GenBank/DDBJ databases">
        <title>Comparative genome analyses of four rice-infecting Rhizoctonia solani isolates reveal extensive enrichment of homogalacturonan modification genes.</title>
        <authorList>
            <person name="Lee D.-Y."/>
            <person name="Jeon J."/>
            <person name="Kim K.-T."/>
            <person name="Cheong K."/>
            <person name="Song H."/>
            <person name="Choi G."/>
            <person name="Ko J."/>
            <person name="Opiyo S.O."/>
            <person name="Zuo S."/>
            <person name="Madhav S."/>
            <person name="Lee Y.-H."/>
            <person name="Wang G.-L."/>
        </authorList>
    </citation>
    <scope>NUCLEOTIDE SEQUENCE</scope>
    <source>
        <strain evidence="1">AG1-IA YN-7</strain>
    </source>
</reference>
<protein>
    <submittedName>
        <fullName evidence="1">Uncharacterized protein</fullName>
    </submittedName>
</protein>
<dbReference type="AlphaFoldDB" id="A0A8H7H0K8"/>
<dbReference type="EMBL" id="JACYCC010000338">
    <property type="protein sequence ID" value="KAF8668513.1"/>
    <property type="molecule type" value="Genomic_DNA"/>
</dbReference>
<feature type="non-terminal residue" evidence="1">
    <location>
        <position position="1"/>
    </location>
</feature>
<name>A0A8H7H0K8_9AGAM</name>
<organism evidence="1 2">
    <name type="scientific">Rhizoctonia solani</name>
    <dbReference type="NCBI Taxonomy" id="456999"/>
    <lineage>
        <taxon>Eukaryota</taxon>
        <taxon>Fungi</taxon>
        <taxon>Dikarya</taxon>
        <taxon>Basidiomycota</taxon>
        <taxon>Agaricomycotina</taxon>
        <taxon>Agaricomycetes</taxon>
        <taxon>Cantharellales</taxon>
        <taxon>Ceratobasidiaceae</taxon>
        <taxon>Rhizoctonia</taxon>
    </lineage>
</organism>
<accession>A0A8H7H0K8</accession>
<gene>
    <name evidence="1" type="ORF">RHS04_08974</name>
</gene>
<dbReference type="Proteomes" id="UP000650582">
    <property type="component" value="Unassembled WGS sequence"/>
</dbReference>
<evidence type="ECO:0000313" key="2">
    <source>
        <dbReference type="Proteomes" id="UP000650582"/>
    </source>
</evidence>
<proteinExistence type="predicted"/>
<sequence>DVVWGLVCAVYALLLVSIPCLDDDRLVCRPLLPDWRRLWPVASSGLGVLSMFTSRSDLLVIVDDNGAVYSLIGPSSSTAVIVDHTAVGICVASAYSPVRPSSSDGVVINNGGVGAGVVSLVTSLIGPSTSPPPSLTTPGCVLFPLAVAVAVAMNVDNVHVAVRDLPIVSLPTPGPPDGSGSLHPRRRCNALSARYRPSLGRRRNAPMACRPLPPYAPSTARQHLASRLPVVLRLASLSCTSDIGYAAKDTAIRLPRR</sequence>
<comment type="caution">
    <text evidence="1">The sequence shown here is derived from an EMBL/GenBank/DDBJ whole genome shotgun (WGS) entry which is preliminary data.</text>
</comment>
<evidence type="ECO:0000313" key="1">
    <source>
        <dbReference type="EMBL" id="KAF8668513.1"/>
    </source>
</evidence>